<keyword evidence="2" id="KW-1185">Reference proteome</keyword>
<accession>F4RNI5</accession>
<dbReference type="HOGENOM" id="CLU_1960050_0_0_1"/>
<dbReference type="AlphaFoldDB" id="F4RNI5"/>
<organism evidence="2">
    <name type="scientific">Melampsora larici-populina (strain 98AG31 / pathotype 3-4-7)</name>
    <name type="common">Poplar leaf rust fungus</name>
    <dbReference type="NCBI Taxonomy" id="747676"/>
    <lineage>
        <taxon>Eukaryota</taxon>
        <taxon>Fungi</taxon>
        <taxon>Dikarya</taxon>
        <taxon>Basidiomycota</taxon>
        <taxon>Pucciniomycotina</taxon>
        <taxon>Pucciniomycetes</taxon>
        <taxon>Pucciniales</taxon>
        <taxon>Melampsoraceae</taxon>
        <taxon>Melampsora</taxon>
    </lineage>
</organism>
<dbReference type="GeneID" id="18923072"/>
<evidence type="ECO:0000313" key="2">
    <source>
        <dbReference type="Proteomes" id="UP000001072"/>
    </source>
</evidence>
<gene>
    <name evidence="1" type="ORF">MELLADRAFT_107055</name>
</gene>
<protein>
    <submittedName>
        <fullName evidence="1">Uncharacterized protein</fullName>
    </submittedName>
</protein>
<dbReference type="VEuPathDB" id="FungiDB:MELLADRAFT_107055"/>
<dbReference type="InParanoid" id="F4RNI5"/>
<proteinExistence type="predicted"/>
<dbReference type="RefSeq" id="XP_007410644.1">
    <property type="nucleotide sequence ID" value="XM_007410582.1"/>
</dbReference>
<evidence type="ECO:0000313" key="1">
    <source>
        <dbReference type="EMBL" id="EGG05993.1"/>
    </source>
</evidence>
<reference evidence="2" key="1">
    <citation type="journal article" date="2011" name="Proc. Natl. Acad. Sci. U.S.A.">
        <title>Obligate biotrophy features unraveled by the genomic analysis of rust fungi.</title>
        <authorList>
            <person name="Duplessis S."/>
            <person name="Cuomo C.A."/>
            <person name="Lin Y.-C."/>
            <person name="Aerts A."/>
            <person name="Tisserant E."/>
            <person name="Veneault-Fourrey C."/>
            <person name="Joly D.L."/>
            <person name="Hacquard S."/>
            <person name="Amselem J."/>
            <person name="Cantarel B.L."/>
            <person name="Chiu R."/>
            <person name="Coutinho P.M."/>
            <person name="Feau N."/>
            <person name="Field M."/>
            <person name="Frey P."/>
            <person name="Gelhaye E."/>
            <person name="Goldberg J."/>
            <person name="Grabherr M.G."/>
            <person name="Kodira C.D."/>
            <person name="Kohler A."/>
            <person name="Kuees U."/>
            <person name="Lindquist E.A."/>
            <person name="Lucas S.M."/>
            <person name="Mago R."/>
            <person name="Mauceli E."/>
            <person name="Morin E."/>
            <person name="Murat C."/>
            <person name="Pangilinan J.L."/>
            <person name="Park R."/>
            <person name="Pearson M."/>
            <person name="Quesneville H."/>
            <person name="Rouhier N."/>
            <person name="Sakthikumar S."/>
            <person name="Salamov A.A."/>
            <person name="Schmutz J."/>
            <person name="Selles B."/>
            <person name="Shapiro H."/>
            <person name="Tanguay P."/>
            <person name="Tuskan G.A."/>
            <person name="Henrissat B."/>
            <person name="Van de Peer Y."/>
            <person name="Rouze P."/>
            <person name="Ellis J.G."/>
            <person name="Dodds P.N."/>
            <person name="Schein J.E."/>
            <person name="Zhong S."/>
            <person name="Hamelin R.C."/>
            <person name="Grigoriev I.V."/>
            <person name="Szabo L.J."/>
            <person name="Martin F."/>
        </authorList>
    </citation>
    <scope>NUCLEOTIDE SEQUENCE [LARGE SCALE GENOMIC DNA]</scope>
    <source>
        <strain evidence="2">98AG31 / pathotype 3-4-7</strain>
    </source>
</reference>
<dbReference type="OrthoDB" id="10305241at2759"/>
<dbReference type="KEGG" id="mlr:MELLADRAFT_107055"/>
<name>F4RNI5_MELLP</name>
<dbReference type="EMBL" id="GL883110">
    <property type="protein sequence ID" value="EGG05993.1"/>
    <property type="molecule type" value="Genomic_DNA"/>
</dbReference>
<sequence length="128" mass="14822">MQTHLNKFSKQYNTYRRQKDPQTVLPSGTSADFCYQNPQEMFGETDQLIPVPSDEIDKQFAEKYPDIQSLFSYTPSWLSIIADATMITLNLHHDRLKFVNINQAFSLMKHALIAQDWSGTPFEGLEFI</sequence>
<dbReference type="Proteomes" id="UP000001072">
    <property type="component" value="Unassembled WGS sequence"/>
</dbReference>